<comment type="subcellular location">
    <subcellularLocation>
        <location evidence="2">Peroxisome</location>
    </subcellularLocation>
</comment>
<dbReference type="Proteomes" id="UP001347796">
    <property type="component" value="Unassembled WGS sequence"/>
</dbReference>
<gene>
    <name evidence="24" type="ORF">SNE40_001693</name>
</gene>
<dbReference type="FunFam" id="3.30.465.10:FF:000004">
    <property type="entry name" value="Xanthine dehydrogenase/oxidase"/>
    <property type="match status" value="1"/>
</dbReference>
<evidence type="ECO:0000259" key="22">
    <source>
        <dbReference type="PROSITE" id="PS51085"/>
    </source>
</evidence>
<keyword evidence="11" id="KW-0560">Oxidoreductase</keyword>
<keyword evidence="6 21" id="KW-0500">Molybdenum</keyword>
<feature type="binding site" evidence="21">
    <location>
        <position position="53"/>
    </location>
    <ligand>
        <name>[2Fe-2S] cluster</name>
        <dbReference type="ChEBI" id="CHEBI:190135"/>
        <label>1</label>
    </ligand>
</feature>
<evidence type="ECO:0000256" key="21">
    <source>
        <dbReference type="PIRSR" id="PIRSR000127-3"/>
    </source>
</evidence>
<feature type="binding site" evidence="20">
    <location>
        <position position="577"/>
    </location>
    <ligand>
        <name>FAD</name>
        <dbReference type="ChEBI" id="CHEBI:57692"/>
    </ligand>
</feature>
<dbReference type="SUPFAM" id="SSF141571">
    <property type="entry name" value="Pentapeptide repeat-like"/>
    <property type="match status" value="1"/>
</dbReference>
<evidence type="ECO:0000256" key="4">
    <source>
        <dbReference type="ARBA" id="ARBA00011738"/>
    </source>
</evidence>
<feature type="binding site" evidence="21">
    <location>
        <position position="50"/>
    </location>
    <ligand>
        <name>[2Fe-2S] cluster</name>
        <dbReference type="ChEBI" id="CHEBI:190135"/>
        <label>1</label>
    </ligand>
</feature>
<comment type="subunit">
    <text evidence="4">Homodimer.</text>
</comment>
<evidence type="ECO:0000256" key="20">
    <source>
        <dbReference type="PIRSR" id="PIRSR000127-2"/>
    </source>
</evidence>
<dbReference type="Gene3D" id="3.30.390.50">
    <property type="entry name" value="CO dehydrogenase flavoprotein, C-terminal domain"/>
    <property type="match status" value="1"/>
</dbReference>
<accession>A0AAN8Q6L4</accession>
<keyword evidence="10 20" id="KW-0274">FAD</keyword>
<dbReference type="InterPro" id="IPR000674">
    <property type="entry name" value="Ald_Oxase/Xan_DH_a/b"/>
</dbReference>
<dbReference type="Pfam" id="PF20256">
    <property type="entry name" value="MoCoBD_2"/>
    <property type="match status" value="1"/>
</dbReference>
<dbReference type="InterPro" id="IPR006058">
    <property type="entry name" value="2Fe2S_fd_BS"/>
</dbReference>
<dbReference type="Pfam" id="PF03450">
    <property type="entry name" value="CO_deh_flav_C"/>
    <property type="match status" value="1"/>
</dbReference>
<feature type="domain" description="FAD-binding PCMH-type" evidence="23">
    <location>
        <begin position="401"/>
        <end position="587"/>
    </location>
</feature>
<dbReference type="FunFam" id="3.30.390.50:FF:000001">
    <property type="entry name" value="Xanthine dehydrogenase oxidase"/>
    <property type="match status" value="1"/>
</dbReference>
<dbReference type="PROSITE" id="PS00559">
    <property type="entry name" value="MOLYBDOPTERIN_EUK"/>
    <property type="match status" value="1"/>
</dbReference>
<evidence type="ECO:0000256" key="19">
    <source>
        <dbReference type="PIRSR" id="PIRSR000127-1"/>
    </source>
</evidence>
<dbReference type="Pfam" id="PF01799">
    <property type="entry name" value="Fer2_2"/>
    <property type="match status" value="1"/>
</dbReference>
<keyword evidence="13 21" id="KW-0411">Iron-sulfur</keyword>
<dbReference type="Gene3D" id="3.30.43.10">
    <property type="entry name" value="Uridine Diphospho-n-acetylenolpyruvylglucosamine Reductase, domain 2"/>
    <property type="match status" value="1"/>
</dbReference>
<organism evidence="24 25">
    <name type="scientific">Patella caerulea</name>
    <name type="common">Rayed Mediterranean limpet</name>
    <dbReference type="NCBI Taxonomy" id="87958"/>
    <lineage>
        <taxon>Eukaryota</taxon>
        <taxon>Metazoa</taxon>
        <taxon>Spiralia</taxon>
        <taxon>Lophotrochozoa</taxon>
        <taxon>Mollusca</taxon>
        <taxon>Gastropoda</taxon>
        <taxon>Patellogastropoda</taxon>
        <taxon>Patelloidea</taxon>
        <taxon>Patellidae</taxon>
        <taxon>Patella</taxon>
    </lineage>
</organism>
<dbReference type="InterPro" id="IPR046867">
    <property type="entry name" value="AldOxase/xan_DH_MoCoBD2"/>
</dbReference>
<feature type="binding site" evidence="21">
    <location>
        <position position="1083"/>
    </location>
    <ligand>
        <name>Mo-molybdopterin</name>
        <dbReference type="ChEBI" id="CHEBI:71302"/>
    </ligand>
    <ligandPart>
        <name>Mo</name>
        <dbReference type="ChEBI" id="CHEBI:28685"/>
    </ligandPart>
</feature>
<dbReference type="PIRSF" id="PIRSF000127">
    <property type="entry name" value="Xanthine_DH"/>
    <property type="match status" value="1"/>
</dbReference>
<dbReference type="InterPro" id="IPR037165">
    <property type="entry name" value="AldOxase/xan_DH_Mopterin-bd_sf"/>
</dbReference>
<evidence type="ECO:0000256" key="9">
    <source>
        <dbReference type="ARBA" id="ARBA00022723"/>
    </source>
</evidence>
<evidence type="ECO:0000256" key="10">
    <source>
        <dbReference type="ARBA" id="ARBA00022827"/>
    </source>
</evidence>
<comment type="cofactor">
    <cofactor evidence="21">
        <name>[2Fe-2S] cluster</name>
        <dbReference type="ChEBI" id="CHEBI:190135"/>
    </cofactor>
    <text evidence="21">Binds 2 [2Fe-2S] clusters.</text>
</comment>
<dbReference type="InterPro" id="IPR005107">
    <property type="entry name" value="CO_DH_flav_C"/>
</dbReference>
<evidence type="ECO:0000256" key="12">
    <source>
        <dbReference type="ARBA" id="ARBA00023004"/>
    </source>
</evidence>
<dbReference type="GO" id="GO:0043546">
    <property type="term" value="F:molybdopterin cofactor binding"/>
    <property type="evidence" value="ECO:0007669"/>
    <property type="project" value="InterPro"/>
</dbReference>
<reference evidence="24 25" key="1">
    <citation type="submission" date="2024-01" db="EMBL/GenBank/DDBJ databases">
        <title>The genome of the rayed Mediterranean limpet Patella caerulea (Linnaeus, 1758).</title>
        <authorList>
            <person name="Anh-Thu Weber A."/>
            <person name="Halstead-Nussloch G."/>
        </authorList>
    </citation>
    <scope>NUCLEOTIDE SEQUENCE [LARGE SCALE GENOMIC DNA]</scope>
    <source>
        <strain evidence="24">AATW-2023a</strain>
        <tissue evidence="24">Whole specimen</tissue>
    </source>
</reference>
<dbReference type="SUPFAM" id="SSF56003">
    <property type="entry name" value="Molybdenum cofactor-binding domain"/>
    <property type="match status" value="1"/>
</dbReference>
<dbReference type="Pfam" id="PF00111">
    <property type="entry name" value="Fer2"/>
    <property type="match status" value="1"/>
</dbReference>
<dbReference type="GO" id="GO:0005506">
    <property type="term" value="F:iron ion binding"/>
    <property type="evidence" value="ECO:0007669"/>
    <property type="project" value="InterPro"/>
</dbReference>
<dbReference type="FunFam" id="3.30.365.10:FF:000002">
    <property type="entry name" value="Xanthine dehydrogenase oxidase"/>
    <property type="match status" value="1"/>
</dbReference>
<dbReference type="InterPro" id="IPR036884">
    <property type="entry name" value="2Fe-2S-bd_dom_sf"/>
</dbReference>
<dbReference type="PROSITE" id="PS51387">
    <property type="entry name" value="FAD_PCMH"/>
    <property type="match status" value="1"/>
</dbReference>
<dbReference type="PANTHER" id="PTHR45444">
    <property type="entry name" value="XANTHINE DEHYDROGENASE"/>
    <property type="match status" value="1"/>
</dbReference>
<dbReference type="GO" id="GO:0071949">
    <property type="term" value="F:FAD binding"/>
    <property type="evidence" value="ECO:0007669"/>
    <property type="project" value="InterPro"/>
</dbReference>
<dbReference type="EMBL" id="JAZGQO010000002">
    <property type="protein sequence ID" value="KAK6189692.1"/>
    <property type="molecule type" value="Genomic_DNA"/>
</dbReference>
<dbReference type="SUPFAM" id="SSF56176">
    <property type="entry name" value="FAD-binding/transporter-associated domain-like"/>
    <property type="match status" value="1"/>
</dbReference>
<dbReference type="InterPro" id="IPR022407">
    <property type="entry name" value="OxRdtase_Mopterin_BS"/>
</dbReference>
<evidence type="ECO:0000256" key="11">
    <source>
        <dbReference type="ARBA" id="ARBA00023002"/>
    </source>
</evidence>
<feature type="binding site" evidence="21">
    <location>
        <position position="75"/>
    </location>
    <ligand>
        <name>[2Fe-2S] cluster</name>
        <dbReference type="ChEBI" id="CHEBI:190135"/>
        <label>1</label>
    </ligand>
</feature>
<dbReference type="InterPro" id="IPR036683">
    <property type="entry name" value="CO_DH_flav_C_dom_sf"/>
</dbReference>
<feature type="binding site" evidence="20">
    <location>
        <position position="509"/>
    </location>
    <ligand>
        <name>FAD</name>
        <dbReference type="ChEBI" id="CHEBI:57692"/>
    </ligand>
</feature>
<dbReference type="EC" id="1.17.1.4" evidence="5"/>
<evidence type="ECO:0000256" key="13">
    <source>
        <dbReference type="ARBA" id="ARBA00023014"/>
    </source>
</evidence>
<dbReference type="Gene3D" id="3.30.365.10">
    <property type="entry name" value="Aldehyde oxidase/xanthine dehydrogenase, molybdopterin binding domain"/>
    <property type="match status" value="4"/>
</dbReference>
<dbReference type="Gene3D" id="3.90.1170.50">
    <property type="entry name" value="Aldehyde oxidase/xanthine dehydrogenase, a/b hammerhead"/>
    <property type="match status" value="1"/>
</dbReference>
<dbReference type="SUPFAM" id="SSF55447">
    <property type="entry name" value="CO dehydrogenase flavoprotein C-terminal domain-like"/>
    <property type="match status" value="1"/>
</dbReference>
<dbReference type="InterPro" id="IPR036010">
    <property type="entry name" value="2Fe-2S_ferredoxin-like_sf"/>
</dbReference>
<dbReference type="SUPFAM" id="SSF47741">
    <property type="entry name" value="CO dehydrogenase ISP C-domain like"/>
    <property type="match status" value="2"/>
</dbReference>
<comment type="cofactor">
    <cofactor evidence="21">
        <name>Mo-molybdopterin</name>
        <dbReference type="ChEBI" id="CHEBI:71302"/>
    </cofactor>
    <text evidence="21">Binds 1 Mo-molybdopterin (Mo-MPT) cofactor per subunit.</text>
</comment>
<dbReference type="InterPro" id="IPR016166">
    <property type="entry name" value="FAD-bd_PCMH"/>
</dbReference>
<dbReference type="SMART" id="SM01092">
    <property type="entry name" value="CO_deh_flav_C"/>
    <property type="match status" value="1"/>
</dbReference>
<dbReference type="Pfam" id="PF02738">
    <property type="entry name" value="MoCoBD_1"/>
    <property type="match status" value="1"/>
</dbReference>
<dbReference type="Pfam" id="PF00941">
    <property type="entry name" value="FAD_binding_5"/>
    <property type="match status" value="1"/>
</dbReference>
<dbReference type="GO" id="GO:0006145">
    <property type="term" value="P:purine nucleobase catabolic process"/>
    <property type="evidence" value="ECO:0007669"/>
    <property type="project" value="UniProtKB-ARBA"/>
</dbReference>
<dbReference type="FunFam" id="3.30.365.10:FF:000003">
    <property type="entry name" value="Aldehyde oxidase 1"/>
    <property type="match status" value="1"/>
</dbReference>
<feature type="binding site" evidence="21">
    <location>
        <position position="938"/>
    </location>
    <ligand>
        <name>Mo-molybdopterin</name>
        <dbReference type="ChEBI" id="CHEBI:71302"/>
    </ligand>
    <ligandPart>
        <name>Mo</name>
        <dbReference type="ChEBI" id="CHEBI:28685"/>
    </ligandPart>
</feature>
<comment type="catalytic activity">
    <reaction evidence="17">
        <text>xanthine + NAD(+) + H2O = urate + NADH + H(+)</text>
        <dbReference type="Rhea" id="RHEA:16669"/>
        <dbReference type="ChEBI" id="CHEBI:15377"/>
        <dbReference type="ChEBI" id="CHEBI:15378"/>
        <dbReference type="ChEBI" id="CHEBI:17712"/>
        <dbReference type="ChEBI" id="CHEBI:17775"/>
        <dbReference type="ChEBI" id="CHEBI:57540"/>
        <dbReference type="ChEBI" id="CHEBI:57945"/>
        <dbReference type="EC" id="1.17.1.4"/>
    </reaction>
</comment>
<comment type="similarity">
    <text evidence="3">Belongs to the xanthine dehydrogenase family.</text>
</comment>
<evidence type="ECO:0000256" key="15">
    <source>
        <dbReference type="ARBA" id="ARBA00023140"/>
    </source>
</evidence>
<evidence type="ECO:0000256" key="2">
    <source>
        <dbReference type="ARBA" id="ARBA00004275"/>
    </source>
</evidence>
<evidence type="ECO:0000256" key="6">
    <source>
        <dbReference type="ARBA" id="ARBA00022505"/>
    </source>
</evidence>
<keyword evidence="9 21" id="KW-0479">Metal-binding</keyword>
<keyword evidence="25" id="KW-1185">Reference proteome</keyword>
<feature type="binding site" evidence="21">
    <location>
        <position position="1250"/>
    </location>
    <ligand>
        <name>Mo-molybdopterin</name>
        <dbReference type="ChEBI" id="CHEBI:71302"/>
    </ligand>
    <ligandPart>
        <name>Mo</name>
        <dbReference type="ChEBI" id="CHEBI:28685"/>
    </ligandPart>
</feature>
<dbReference type="SUPFAM" id="SSF54665">
    <property type="entry name" value="CO dehydrogenase molybdoprotein N-domain-like"/>
    <property type="match status" value="1"/>
</dbReference>
<evidence type="ECO:0000256" key="16">
    <source>
        <dbReference type="ARBA" id="ARBA00034078"/>
    </source>
</evidence>
<keyword evidence="8 21" id="KW-0001">2Fe-2S</keyword>
<dbReference type="PROSITE" id="PS00197">
    <property type="entry name" value="2FE2S_FER_1"/>
    <property type="match status" value="1"/>
</dbReference>
<feature type="binding site" evidence="21">
    <location>
        <position position="118"/>
    </location>
    <ligand>
        <name>[2Fe-2S] cluster</name>
        <dbReference type="ChEBI" id="CHEBI:190135"/>
        <label>2</label>
    </ligand>
</feature>
<evidence type="ECO:0000313" key="25">
    <source>
        <dbReference type="Proteomes" id="UP001347796"/>
    </source>
</evidence>
<keyword evidence="14" id="KW-0520">NAD</keyword>
<dbReference type="GO" id="GO:0004854">
    <property type="term" value="F:xanthine dehydrogenase activity"/>
    <property type="evidence" value="ECO:0007669"/>
    <property type="project" value="UniProtKB-EC"/>
</dbReference>
<dbReference type="PROSITE" id="PS51085">
    <property type="entry name" value="2FE2S_FER_2"/>
    <property type="match status" value="1"/>
</dbReference>
<dbReference type="InterPro" id="IPR002346">
    <property type="entry name" value="Mopterin_DH_FAD-bd"/>
</dbReference>
<feature type="binding site" evidence="21">
    <location>
        <position position="45"/>
    </location>
    <ligand>
        <name>[2Fe-2S] cluster</name>
        <dbReference type="ChEBI" id="CHEBI:190135"/>
        <label>1</label>
    </ligand>
</feature>
<dbReference type="InterPro" id="IPR016169">
    <property type="entry name" value="FAD-bd_PCMH_sub2"/>
</dbReference>
<feature type="domain" description="2Fe-2S ferredoxin-type" evidence="22">
    <location>
        <begin position="6"/>
        <end position="93"/>
    </location>
</feature>
<evidence type="ECO:0000313" key="24">
    <source>
        <dbReference type="EMBL" id="KAK6189692.1"/>
    </source>
</evidence>
<evidence type="ECO:0000256" key="7">
    <source>
        <dbReference type="ARBA" id="ARBA00022630"/>
    </source>
</evidence>
<evidence type="ECO:0000256" key="14">
    <source>
        <dbReference type="ARBA" id="ARBA00023027"/>
    </source>
</evidence>
<feature type="active site" description="Proton acceptor" evidence="19">
    <location>
        <position position="1431"/>
    </location>
</feature>
<protein>
    <recommendedName>
        <fullName evidence="5">xanthine dehydrogenase</fullName>
        <ecNumber evidence="5">1.17.1.4</ecNumber>
    </recommendedName>
</protein>
<dbReference type="Gene3D" id="1.10.150.120">
    <property type="entry name" value="[2Fe-2S]-binding domain"/>
    <property type="match status" value="2"/>
</dbReference>
<dbReference type="Gene3D" id="3.30.465.10">
    <property type="match status" value="1"/>
</dbReference>
<dbReference type="FunFam" id="3.90.1170.50:FF:000001">
    <property type="entry name" value="Aldehyde oxidase 1"/>
    <property type="match status" value="1"/>
</dbReference>
<feature type="binding site" evidence="20">
    <location>
        <position position="532"/>
    </location>
    <ligand>
        <name>FAD</name>
        <dbReference type="ChEBI" id="CHEBI:57692"/>
    </ligand>
</feature>
<dbReference type="InterPro" id="IPR008274">
    <property type="entry name" value="AldOxase/xan_DH_MoCoBD1"/>
</dbReference>
<feature type="binding site" evidence="21">
    <location>
        <position position="969"/>
    </location>
    <ligand>
        <name>Mo-molybdopterin</name>
        <dbReference type="ChEBI" id="CHEBI:71302"/>
    </ligand>
    <ligandPart>
        <name>Mo</name>
        <dbReference type="ChEBI" id="CHEBI:28685"/>
    </ligandPart>
</feature>
<feature type="binding site" evidence="20">
    <location>
        <position position="595"/>
    </location>
    <ligand>
        <name>FAD</name>
        <dbReference type="ChEBI" id="CHEBI:57692"/>
    </ligand>
</feature>
<proteinExistence type="inferred from homology"/>
<comment type="catalytic activity">
    <reaction evidence="18">
        <text>hypoxanthine + NAD(+) + H2O = xanthine + NADH + H(+)</text>
        <dbReference type="Rhea" id="RHEA:24670"/>
        <dbReference type="ChEBI" id="CHEBI:15377"/>
        <dbReference type="ChEBI" id="CHEBI:15378"/>
        <dbReference type="ChEBI" id="CHEBI:17368"/>
        <dbReference type="ChEBI" id="CHEBI:17712"/>
        <dbReference type="ChEBI" id="CHEBI:57540"/>
        <dbReference type="ChEBI" id="CHEBI:57945"/>
        <dbReference type="EC" id="1.17.1.4"/>
    </reaction>
</comment>
<dbReference type="Pfam" id="PF01315">
    <property type="entry name" value="Ald_Xan_dh_C"/>
    <property type="match status" value="1"/>
</dbReference>
<keyword evidence="7" id="KW-0285">Flavoprotein</keyword>
<feature type="binding site" evidence="20">
    <location>
        <begin position="429"/>
        <end position="436"/>
    </location>
    <ligand>
        <name>FAD</name>
        <dbReference type="ChEBI" id="CHEBI:57692"/>
    </ligand>
</feature>
<sequence length="1499" mass="168124">MEAKTDFLIFFVNGEKVIEKEPDPTCTLLHYLRSKLHLTGSKNVCGEGGCGACTVMISKYDDENNSILHYSVNACLTPVCSVHGLAVTTTEGIGSLRTRLHPVQEQIAKHHGSQCGFCTPGMVMSMYALLRNNTQPSMIEIEKYLEGRILIEIYLMIEIEIYLEGRIMIEKYLEGKIMIEKYLEGRIMLEIYLEGRIMIEIYLEGRTMIEKYLEGRILIQKYLEGRILIEIYLESRILKEKYLEGRILIQKYLEGRTMIEKYLEGRILIQKYLEGMILIQKYLKGRIRIELYLESRILKEKYLEGRILIHKYLEGRTMIEKYLEGNLCRCTGYRPILEGYRTFSKESCAMGDNCCKNQTENKLKDEKKENYSPPYDPTQEPIFPPDLKANYSAYNNKSLLFENNGVRWYRPVTLTELIELKHQYPHSKIIIGNTEVGIETRYKKMKYHVLIHTCNIRELNNITYTDDGIKIGSSVTLSQVEVVLQQAIHNSSDEICRVFKAVVEMLKWFAGKQIRNAACIGGNIMTASPISDLNPIFQACTAVLEVVSKGNSMRKMTLDGNFFQGYRQTIIQPTEVLLSLTIPYTNKNEYFEGYKQAIRKDDDIAIVNAGMRVVFEPESDVIKELHLSYGGMAPTTVMAKNTMQKLVGRKWENNLVPAACQYLEEDLPLDPGAPGGIVEYRKTLTTSFFFKFYLTVTQQLYNKGITQENTIPRSHLSAIETRELGPSKGSQVYELVGAAQKDDNPIGRPVVHSSAYQHATGEAVFVDDMLTLKGELFVSPVYSSRPHATLINVDTSAALQIPGVKGYICYKDVPGSNHIDISDEQLFAVEEVTCVGCLIGAVVATSAPIAREASRSIKIDYKDLPAILTIEDAIENNSYLSKSPVYHSGDVNKGFEECEQVLEGEVYMGAQEHFYLETQSSIAVPKERDEMDLFSAGQFPGGIQESVAKTLDIPFNKVKCVVKRLGGGFGGKEVQSIPTALMAAVAAKKYNLPMRCCLERDDDIVMTGTRHPITAKYKVGFSSEGRISSLDLNIYANCGNAPDVSYAIMGAILIKCDNAYKIPNFRVTGHLCKTNIRSNTAMRAAGSIQAMFIIETVLQHVIDQLGVEPTKVRELNFYKVGDRTHVNQIIKDCNIQSCWEECLNHSDYYNRKTQVHQFNRDNRWRKRGISIVPLKYGISFEVIQLNQAGALVNIYTDGSVLISHGGVEMGQGLHIKMIQVASASLGISSDRIHISESSTNIVPNAPPSAASVSSDLNGMAIKIACETLSKRLEPYKNEKGSSWNDWVKKAYEDRVSLSATGFYKAPDLGPDPATNSENKFMYYTYGAGCSEVEVDCLTGDHTVIRTDIVFDVGTSLNPAIDIGQIEGAFMMGYGLYMLENFKISPNGKVLTQGPGNYKIPAISNIPKQFNVSLLKGKPNDRAVYSSKAIGEPPLLLSVSVFLATKSAIMAARHETGRRGYFRLDSPATPDKIRMQCQDEFTKQFPVAEEGTYTPWFIKL</sequence>
<dbReference type="InterPro" id="IPR001041">
    <property type="entry name" value="2Fe-2S_ferredoxin-type"/>
</dbReference>
<dbReference type="FunFam" id="3.30.365.10:FF:000004">
    <property type="entry name" value="Xanthine dehydrogenase oxidase"/>
    <property type="match status" value="1"/>
</dbReference>
<dbReference type="GO" id="GO:0005777">
    <property type="term" value="C:peroxisome"/>
    <property type="evidence" value="ECO:0007669"/>
    <property type="project" value="UniProtKB-SubCell"/>
</dbReference>
<name>A0AAN8Q6L4_PATCE</name>
<dbReference type="CDD" id="cd00207">
    <property type="entry name" value="fer2"/>
    <property type="match status" value="1"/>
</dbReference>
<evidence type="ECO:0000256" key="8">
    <source>
        <dbReference type="ARBA" id="ARBA00022714"/>
    </source>
</evidence>
<dbReference type="PANTHER" id="PTHR45444:SF3">
    <property type="entry name" value="XANTHINE DEHYDROGENASE"/>
    <property type="match status" value="1"/>
</dbReference>
<dbReference type="InterPro" id="IPR002888">
    <property type="entry name" value="2Fe-2S-bd"/>
</dbReference>
<dbReference type="Gene3D" id="3.10.20.30">
    <property type="match status" value="1"/>
</dbReference>
<feature type="binding site" evidence="21">
    <location>
        <position position="115"/>
    </location>
    <ligand>
        <name>[2Fe-2S] cluster</name>
        <dbReference type="ChEBI" id="CHEBI:190135"/>
        <label>2</label>
    </ligand>
</feature>
<dbReference type="GO" id="GO:0051537">
    <property type="term" value="F:2 iron, 2 sulfur cluster binding"/>
    <property type="evidence" value="ECO:0007669"/>
    <property type="project" value="UniProtKB-KW"/>
</dbReference>
<evidence type="ECO:0000259" key="23">
    <source>
        <dbReference type="PROSITE" id="PS51387"/>
    </source>
</evidence>
<evidence type="ECO:0000256" key="5">
    <source>
        <dbReference type="ARBA" id="ARBA00013123"/>
    </source>
</evidence>
<evidence type="ECO:0000256" key="17">
    <source>
        <dbReference type="ARBA" id="ARBA00049017"/>
    </source>
</evidence>
<dbReference type="SUPFAM" id="SSF54292">
    <property type="entry name" value="2Fe-2S ferredoxin-like"/>
    <property type="match status" value="1"/>
</dbReference>
<dbReference type="InterPro" id="IPR036318">
    <property type="entry name" value="FAD-bd_PCMH-like_sf"/>
</dbReference>
<dbReference type="InterPro" id="IPR012675">
    <property type="entry name" value="Beta-grasp_dom_sf"/>
</dbReference>
<feature type="binding site" evidence="20">
    <location>
        <position position="973"/>
    </location>
    <ligand>
        <name>substrate</name>
    </ligand>
</feature>
<keyword evidence="12 21" id="KW-0408">Iron</keyword>
<dbReference type="FunFam" id="3.30.43.10:FF:000001">
    <property type="entry name" value="Xanthine dehydrogenase/oxidase"/>
    <property type="match status" value="1"/>
</dbReference>
<dbReference type="SMART" id="SM01008">
    <property type="entry name" value="Ald_Xan_dh_C"/>
    <property type="match status" value="1"/>
</dbReference>
<evidence type="ECO:0000256" key="3">
    <source>
        <dbReference type="ARBA" id="ARBA00006849"/>
    </source>
</evidence>
<dbReference type="InterPro" id="IPR016208">
    <property type="entry name" value="Ald_Oxase/xanthine_DH-like"/>
</dbReference>
<keyword evidence="15" id="KW-0576">Peroxisome</keyword>
<evidence type="ECO:0000256" key="1">
    <source>
        <dbReference type="ARBA" id="ARBA00001974"/>
    </source>
</evidence>
<evidence type="ECO:0000256" key="18">
    <source>
        <dbReference type="ARBA" id="ARBA00049517"/>
    </source>
</evidence>
<comment type="cofactor">
    <cofactor evidence="1 20">
        <name>FAD</name>
        <dbReference type="ChEBI" id="CHEBI:57692"/>
    </cofactor>
</comment>
<comment type="caution">
    <text evidence="24">The sequence shown here is derived from an EMBL/GenBank/DDBJ whole genome shotgun (WGS) entry which is preliminary data.</text>
</comment>
<dbReference type="FunFam" id="3.30.365.10:FF:000001">
    <property type="entry name" value="Xanthine dehydrogenase oxidase"/>
    <property type="match status" value="1"/>
</dbReference>
<comment type="cofactor">
    <cofactor evidence="16">
        <name>[2Fe-2S] cluster</name>
        <dbReference type="ChEBI" id="CHEBI:190135"/>
    </cofactor>
</comment>
<dbReference type="InterPro" id="IPR036856">
    <property type="entry name" value="Ald_Oxase/Xan_DH_a/b_sf"/>
</dbReference>
<dbReference type="FunFam" id="3.10.20.30:FF:000015">
    <property type="entry name" value="Aldehyde oxidase 1"/>
    <property type="match status" value="1"/>
</dbReference>
<dbReference type="InterPro" id="IPR016167">
    <property type="entry name" value="FAD-bd_PCMH_sub1"/>
</dbReference>